<name>A0A943YUY9_9ACTN</name>
<dbReference type="GO" id="GO:0045892">
    <property type="term" value="P:negative regulation of DNA-templated transcription"/>
    <property type="evidence" value="ECO:0007669"/>
    <property type="project" value="UniProtKB-ARBA"/>
</dbReference>
<keyword evidence="2" id="KW-0186">Copper</keyword>
<dbReference type="EMBL" id="JAGZSV010000014">
    <property type="protein sequence ID" value="MBS6940170.1"/>
    <property type="molecule type" value="Genomic_DNA"/>
</dbReference>
<evidence type="ECO:0000313" key="3">
    <source>
        <dbReference type="EMBL" id="MBS6940170.1"/>
    </source>
</evidence>
<dbReference type="PANTHER" id="PTHR33677:SF3">
    <property type="entry name" value="COPPER-SENSING TRANSCRIPTIONAL REPRESSOR RICR"/>
    <property type="match status" value="1"/>
</dbReference>
<proteinExistence type="inferred from homology"/>
<dbReference type="Proteomes" id="UP000727506">
    <property type="component" value="Unassembled WGS sequence"/>
</dbReference>
<dbReference type="Gene3D" id="1.20.58.1000">
    <property type="entry name" value="Metal-sensitive repressor, helix protomer"/>
    <property type="match status" value="1"/>
</dbReference>
<sequence length="114" mass="13006">MGHEPRENENDAPCEKQRPCACRHKETERTEAFQADLHKRLNRVIGQLNGVKSMIDDNRYCGDVLVQLAASEAAVRRISEIILQDHMETCVVEQIREGNVGVVDEAMKLIKKFM</sequence>
<protein>
    <submittedName>
        <fullName evidence="3">Metal-sensing transcriptional repressor</fullName>
    </submittedName>
</protein>
<evidence type="ECO:0000313" key="4">
    <source>
        <dbReference type="Proteomes" id="UP000727506"/>
    </source>
</evidence>
<dbReference type="PANTHER" id="PTHR33677">
    <property type="entry name" value="TRANSCRIPTIONAL REPRESSOR FRMR-RELATED"/>
    <property type="match status" value="1"/>
</dbReference>
<reference evidence="3" key="1">
    <citation type="submission" date="2021-02" db="EMBL/GenBank/DDBJ databases">
        <title>Infant gut strain persistence is associated with maternal origin, phylogeny, and functional potential including surface adhesion and iron acquisition.</title>
        <authorList>
            <person name="Lou Y.C."/>
        </authorList>
    </citation>
    <scope>NUCLEOTIDE SEQUENCE</scope>
    <source>
        <strain evidence="3">L2_039_000G1_dasL2_039_000G1_concoct_11</strain>
    </source>
</reference>
<dbReference type="InterPro" id="IPR038390">
    <property type="entry name" value="Metal_Tscrpt_repr_sf"/>
</dbReference>
<evidence type="ECO:0000256" key="1">
    <source>
        <dbReference type="ARBA" id="ARBA00005428"/>
    </source>
</evidence>
<evidence type="ECO:0000256" key="2">
    <source>
        <dbReference type="ARBA" id="ARBA00023008"/>
    </source>
</evidence>
<comment type="similarity">
    <text evidence="1">Belongs to the CsoR family.</text>
</comment>
<comment type="caution">
    <text evidence="3">The sequence shown here is derived from an EMBL/GenBank/DDBJ whole genome shotgun (WGS) entry which is preliminary data.</text>
</comment>
<dbReference type="Pfam" id="PF02583">
    <property type="entry name" value="Trns_repr_metal"/>
    <property type="match status" value="1"/>
</dbReference>
<accession>A0A943YUY9</accession>
<organism evidence="3 4">
    <name type="scientific">Slackia piriformis</name>
    <dbReference type="NCBI Taxonomy" id="626934"/>
    <lineage>
        <taxon>Bacteria</taxon>
        <taxon>Bacillati</taxon>
        <taxon>Actinomycetota</taxon>
        <taxon>Coriobacteriia</taxon>
        <taxon>Eggerthellales</taxon>
        <taxon>Eggerthellaceae</taxon>
        <taxon>Slackia</taxon>
    </lineage>
</organism>
<dbReference type="GO" id="GO:0046872">
    <property type="term" value="F:metal ion binding"/>
    <property type="evidence" value="ECO:0007669"/>
    <property type="project" value="InterPro"/>
</dbReference>
<dbReference type="AlphaFoldDB" id="A0A943YUY9"/>
<dbReference type="InterPro" id="IPR003735">
    <property type="entry name" value="Metal_Tscrpt_repr"/>
</dbReference>
<gene>
    <name evidence="3" type="ORF">KH142_01560</name>
</gene>
<dbReference type="GO" id="GO:0003677">
    <property type="term" value="F:DNA binding"/>
    <property type="evidence" value="ECO:0007669"/>
    <property type="project" value="InterPro"/>
</dbReference>